<accession>A0A090VX21</accession>
<evidence type="ECO:0000313" key="2">
    <source>
        <dbReference type="Proteomes" id="UP000029646"/>
    </source>
</evidence>
<organism evidence="1 2">
    <name type="scientific">Jejuia pallidilutea</name>
    <dbReference type="NCBI Taxonomy" id="504487"/>
    <lineage>
        <taxon>Bacteria</taxon>
        <taxon>Pseudomonadati</taxon>
        <taxon>Bacteroidota</taxon>
        <taxon>Flavobacteriia</taxon>
        <taxon>Flavobacteriales</taxon>
        <taxon>Flavobacteriaceae</taxon>
        <taxon>Jejuia</taxon>
    </lineage>
</organism>
<sequence>MNLKTFRNKLKNTPEAITFPETMDVIEKHYEFHPTAFKNGTLENAKGEN</sequence>
<gene>
    <name evidence="1" type="ORF">JCM19302_4029</name>
</gene>
<dbReference type="Proteomes" id="UP000029646">
    <property type="component" value="Unassembled WGS sequence"/>
</dbReference>
<dbReference type="Pfam" id="PF08888">
    <property type="entry name" value="HopJ"/>
    <property type="match status" value="1"/>
</dbReference>
<name>A0A090VX21_9FLAO</name>
<dbReference type="EMBL" id="BBNS01000001">
    <property type="protein sequence ID" value="GAL69300.1"/>
    <property type="molecule type" value="Genomic_DNA"/>
</dbReference>
<dbReference type="Gene3D" id="3.20.160.10">
    <property type="entry name" value="vpa0580 domain like"/>
    <property type="match status" value="1"/>
</dbReference>
<proteinExistence type="predicted"/>
<evidence type="ECO:0000313" key="1">
    <source>
        <dbReference type="EMBL" id="GAL69300.1"/>
    </source>
</evidence>
<dbReference type="InterPro" id="IPR038604">
    <property type="entry name" value="HopJ_sf"/>
</dbReference>
<dbReference type="AlphaFoldDB" id="A0A090VX21"/>
<comment type="caution">
    <text evidence="1">The sequence shown here is derived from an EMBL/GenBank/DDBJ whole genome shotgun (WGS) entry which is preliminary data.</text>
</comment>
<protein>
    <submittedName>
        <fullName evidence="1">Uncharacterized protein</fullName>
    </submittedName>
</protein>
<reference evidence="1 2" key="1">
    <citation type="journal article" date="2014" name="Genome Announc.">
        <title>Draft Genome Sequence of Marine Flavobacterium Jejuia pallidilutea Strain 11shimoA1 and Pigmentation Mutants.</title>
        <authorList>
            <person name="Takatani N."/>
            <person name="Nakanishi M."/>
            <person name="Meirelles P."/>
            <person name="Mino S."/>
            <person name="Suda W."/>
            <person name="Oshima K."/>
            <person name="Hattori M."/>
            <person name="Ohkuma M."/>
            <person name="Hosokawa M."/>
            <person name="Miyashita K."/>
            <person name="Thompson F.L."/>
            <person name="Niwa A."/>
            <person name="Sawabe T."/>
            <person name="Sawabe T."/>
        </authorList>
    </citation>
    <scope>NUCLEOTIDE SEQUENCE [LARGE SCALE GENOMIC DNA]</scope>
    <source>
        <strain evidence="2">JCM19302</strain>
    </source>
</reference>
<dbReference type="InterPro" id="IPR014984">
    <property type="entry name" value="HopJ"/>
</dbReference>